<keyword evidence="15" id="KW-1185">Reference proteome</keyword>
<keyword evidence="9 11" id="KW-0472">Membrane</keyword>
<keyword evidence="8 11" id="KW-1133">Transmembrane helix</keyword>
<reference evidence="14 15" key="1">
    <citation type="submission" date="2023-02" db="EMBL/GenBank/DDBJ databases">
        <title>Devosia algicola sp. nov., isolated from the phycosphere of marine algae.</title>
        <authorList>
            <person name="Kim J.M."/>
            <person name="Lee J.K."/>
            <person name="Choi B.J."/>
            <person name="Bayburt H."/>
            <person name="Jeon C.O."/>
        </authorList>
    </citation>
    <scope>NUCLEOTIDE SEQUENCE [LARGE SCALE GENOMIC DNA]</scope>
    <source>
        <strain evidence="14 15">G20-9</strain>
    </source>
</reference>
<name>A0ABY7YM78_9HYPH</name>
<evidence type="ECO:0000256" key="9">
    <source>
        <dbReference type="ARBA" id="ARBA00023136"/>
    </source>
</evidence>
<evidence type="ECO:0000256" key="7">
    <source>
        <dbReference type="ARBA" id="ARBA00022692"/>
    </source>
</evidence>
<feature type="transmembrane region" description="Helical" evidence="11">
    <location>
        <begin position="263"/>
        <end position="282"/>
    </location>
</feature>
<feature type="transmembrane region" description="Helical" evidence="11">
    <location>
        <begin position="203"/>
        <end position="228"/>
    </location>
</feature>
<dbReference type="InterPro" id="IPR000515">
    <property type="entry name" value="MetI-like"/>
</dbReference>
<evidence type="ECO:0000256" key="2">
    <source>
        <dbReference type="ARBA" id="ARBA00009306"/>
    </source>
</evidence>
<dbReference type="PANTHER" id="PTHR43744">
    <property type="entry name" value="ABC TRANSPORTER PERMEASE PROTEIN MG189-RELATED-RELATED"/>
    <property type="match status" value="1"/>
</dbReference>
<dbReference type="PROSITE" id="PS50928">
    <property type="entry name" value="ABC_TM1"/>
    <property type="match status" value="1"/>
</dbReference>
<accession>A0ABY7YM78</accession>
<dbReference type="Gene3D" id="1.10.3720.10">
    <property type="entry name" value="MetI-like"/>
    <property type="match status" value="1"/>
</dbReference>
<keyword evidence="5 11" id="KW-0813">Transport</keyword>
<feature type="transmembrane region" description="Helical" evidence="11">
    <location>
        <begin position="91"/>
        <end position="115"/>
    </location>
</feature>
<evidence type="ECO:0000256" key="8">
    <source>
        <dbReference type="ARBA" id="ARBA00022989"/>
    </source>
</evidence>
<feature type="transmembrane region" description="Helical" evidence="11">
    <location>
        <begin position="30"/>
        <end position="55"/>
    </location>
</feature>
<feature type="transmembrane region" description="Helical" evidence="11">
    <location>
        <begin position="159"/>
        <end position="182"/>
    </location>
</feature>
<feature type="transmembrane region" description="Helical" evidence="11">
    <location>
        <begin position="127"/>
        <end position="147"/>
    </location>
</feature>
<dbReference type="Pfam" id="PF00528">
    <property type="entry name" value="BPD_transp_1"/>
    <property type="match status" value="1"/>
</dbReference>
<protein>
    <recommendedName>
        <fullName evidence="4 12">sn-glycerol-3-phosphate transport system permease protein UgpE</fullName>
    </recommendedName>
</protein>
<keyword evidence="12" id="KW-0997">Cell inner membrane</keyword>
<evidence type="ECO:0000256" key="10">
    <source>
        <dbReference type="ARBA" id="ARBA00037054"/>
    </source>
</evidence>
<keyword evidence="6 12" id="KW-1003">Cell membrane</keyword>
<organism evidence="14 15">
    <name type="scientific">Devosia algicola</name>
    <dbReference type="NCBI Taxonomy" id="3026418"/>
    <lineage>
        <taxon>Bacteria</taxon>
        <taxon>Pseudomonadati</taxon>
        <taxon>Pseudomonadota</taxon>
        <taxon>Alphaproteobacteria</taxon>
        <taxon>Hyphomicrobiales</taxon>
        <taxon>Devosiaceae</taxon>
        <taxon>Devosia</taxon>
    </lineage>
</organism>
<dbReference type="SUPFAM" id="SSF161098">
    <property type="entry name" value="MetI-like"/>
    <property type="match status" value="1"/>
</dbReference>
<evidence type="ECO:0000256" key="4">
    <source>
        <dbReference type="ARBA" id="ARBA00020515"/>
    </source>
</evidence>
<dbReference type="InterPro" id="IPR035906">
    <property type="entry name" value="MetI-like_sf"/>
</dbReference>
<evidence type="ECO:0000256" key="3">
    <source>
        <dbReference type="ARBA" id="ARBA00011557"/>
    </source>
</evidence>
<evidence type="ECO:0000256" key="1">
    <source>
        <dbReference type="ARBA" id="ARBA00004651"/>
    </source>
</evidence>
<dbReference type="EMBL" id="CP118246">
    <property type="protein sequence ID" value="WDR02396.1"/>
    <property type="molecule type" value="Genomic_DNA"/>
</dbReference>
<dbReference type="Proteomes" id="UP001220530">
    <property type="component" value="Chromosome"/>
</dbReference>
<dbReference type="CDD" id="cd06261">
    <property type="entry name" value="TM_PBP2"/>
    <property type="match status" value="1"/>
</dbReference>
<evidence type="ECO:0000256" key="12">
    <source>
        <dbReference type="RuleBase" id="RU363056"/>
    </source>
</evidence>
<comment type="subunit">
    <text evidence="3 12">The complex is composed of two ATP-binding proteins (UgpC), two transmembrane proteins (UgpA and UgpE) and a solute-binding protein (UgpB).</text>
</comment>
<evidence type="ECO:0000256" key="11">
    <source>
        <dbReference type="RuleBase" id="RU363032"/>
    </source>
</evidence>
<proteinExistence type="inferred from homology"/>
<comment type="function">
    <text evidence="10 12">Part of the ABC transporter complex UgpBAEC involved in sn-glycerol-3-phosphate (G3P) import. Probably responsible for the translocation of the substrate across the membrane.</text>
</comment>
<feature type="domain" description="ABC transmembrane type-1" evidence="13">
    <location>
        <begin position="91"/>
        <end position="282"/>
    </location>
</feature>
<evidence type="ECO:0000313" key="15">
    <source>
        <dbReference type="Proteomes" id="UP001220530"/>
    </source>
</evidence>
<gene>
    <name evidence="12" type="primary">ugpE</name>
    <name evidence="14" type="ORF">PSQ19_17565</name>
</gene>
<sequence length="296" mass="32032">MDEASAPLRGVATLKTRTANPGTMHGAGRWWVLAAVTIGLLLFLAPFVLAFFNAIKTPDDYAAHGPLAIPQSFDLSALTAFWTNVDFTRKLINSTIISAATAVFAVLLSLLNAYAIGIGRIKGGSKILILLLIGIMIPQESLVYPIYYLSKSVGLFDSLWAVIIVFSVLQSAFGTYLLASVMTTFPREIIEAAEMDGATNWQILWTIVVPVLRPTLSVLATFFFIWTWNEFLLPLVLLASNNNQTVSVSMGVLNGQYVSTPTTTAAAALLGIAPTLIFFLIFQRTLTRGVVVGAIK</sequence>
<dbReference type="PANTHER" id="PTHR43744:SF8">
    <property type="entry name" value="SN-GLYCEROL-3-PHOSPHATE TRANSPORT SYSTEM PERMEASE PROTEIN UGPE"/>
    <property type="match status" value="1"/>
</dbReference>
<comment type="similarity">
    <text evidence="2 11">Belongs to the binding-protein-dependent transport system permease family.</text>
</comment>
<comment type="subcellular location">
    <subcellularLocation>
        <location evidence="12">Cell inner membrane</location>
        <topology evidence="12">Multi-pass membrane protein</topology>
    </subcellularLocation>
    <subcellularLocation>
        <location evidence="1 11">Cell membrane</location>
        <topology evidence="1 11">Multi-pass membrane protein</topology>
    </subcellularLocation>
</comment>
<dbReference type="RefSeq" id="WP_282218801.1">
    <property type="nucleotide sequence ID" value="NZ_CP118246.1"/>
</dbReference>
<evidence type="ECO:0000259" key="13">
    <source>
        <dbReference type="PROSITE" id="PS50928"/>
    </source>
</evidence>
<evidence type="ECO:0000256" key="5">
    <source>
        <dbReference type="ARBA" id="ARBA00022448"/>
    </source>
</evidence>
<keyword evidence="7 11" id="KW-0812">Transmembrane</keyword>
<evidence type="ECO:0000256" key="6">
    <source>
        <dbReference type="ARBA" id="ARBA00022475"/>
    </source>
</evidence>
<evidence type="ECO:0000313" key="14">
    <source>
        <dbReference type="EMBL" id="WDR02396.1"/>
    </source>
</evidence>